<keyword evidence="8 11" id="KW-0067">ATP-binding</keyword>
<dbReference type="PROSITE" id="PS51192">
    <property type="entry name" value="HELICASE_ATP_BIND_1"/>
    <property type="match status" value="1"/>
</dbReference>
<evidence type="ECO:0000256" key="10">
    <source>
        <dbReference type="ARBA" id="ARBA00023235"/>
    </source>
</evidence>
<keyword evidence="7 11" id="KW-0862">Zinc</keyword>
<evidence type="ECO:0000256" key="2">
    <source>
        <dbReference type="ARBA" id="ARBA00022705"/>
    </source>
</evidence>
<feature type="binding site" evidence="11">
    <location>
        <position position="515"/>
    </location>
    <ligand>
        <name>Zn(2+)</name>
        <dbReference type="ChEBI" id="CHEBI:29105"/>
        <label>1</label>
    </ligand>
</feature>
<dbReference type="CDD" id="cd17929">
    <property type="entry name" value="DEXHc_priA"/>
    <property type="match status" value="1"/>
</dbReference>
<feature type="domain" description="Helicase C-terminal" evidence="13">
    <location>
        <begin position="547"/>
        <end position="706"/>
    </location>
</feature>
<dbReference type="EC" id="5.6.2.4" evidence="11"/>
<comment type="caution">
    <text evidence="14">The sequence shown here is derived from an EMBL/GenBank/DDBJ whole genome shotgun (WGS) entry which is preliminary data.</text>
</comment>
<dbReference type="InterPro" id="IPR014001">
    <property type="entry name" value="Helicase_ATP-bd"/>
</dbReference>
<dbReference type="InterPro" id="IPR005259">
    <property type="entry name" value="PriA"/>
</dbReference>
<dbReference type="HAMAP" id="MF_00983">
    <property type="entry name" value="PriA"/>
    <property type="match status" value="1"/>
</dbReference>
<protein>
    <recommendedName>
        <fullName evidence="11">Replication restart protein PriA</fullName>
    </recommendedName>
    <alternativeName>
        <fullName evidence="11">ATP-dependent DNA helicase PriA</fullName>
        <ecNumber evidence="11">5.6.2.4</ecNumber>
    </alternativeName>
    <alternativeName>
        <fullName evidence="11">DNA 3'-5' helicase PriA</fullName>
    </alternativeName>
</protein>
<reference evidence="14 15" key="1">
    <citation type="submission" date="2020-08" db="EMBL/GenBank/DDBJ databases">
        <title>Genome public.</title>
        <authorList>
            <person name="Liu C."/>
            <person name="Sun Q."/>
        </authorList>
    </citation>
    <scope>NUCLEOTIDE SEQUENCE [LARGE SCALE GENOMIC DNA]</scope>
    <source>
        <strain evidence="14 15">BX1</strain>
    </source>
</reference>
<dbReference type="SMART" id="SM00490">
    <property type="entry name" value="HELICc"/>
    <property type="match status" value="1"/>
</dbReference>
<keyword evidence="5 11" id="KW-0378">Hydrolase</keyword>
<feature type="binding site" evidence="11">
    <location>
        <position position="542"/>
    </location>
    <ligand>
        <name>Zn(2+)</name>
        <dbReference type="ChEBI" id="CHEBI:29105"/>
        <label>2</label>
    </ligand>
</feature>
<feature type="binding site" evidence="11">
    <location>
        <position position="555"/>
    </location>
    <ligand>
        <name>Zn(2+)</name>
        <dbReference type="ChEBI" id="CHEBI:29105"/>
        <label>1</label>
    </ligand>
</feature>
<dbReference type="CDD" id="cd18804">
    <property type="entry name" value="SF2_C_priA"/>
    <property type="match status" value="1"/>
</dbReference>
<evidence type="ECO:0000259" key="12">
    <source>
        <dbReference type="PROSITE" id="PS51192"/>
    </source>
</evidence>
<keyword evidence="3 11" id="KW-0479">Metal-binding</keyword>
<feature type="binding site" evidence="11">
    <location>
        <position position="524"/>
    </location>
    <ligand>
        <name>Zn(2+)</name>
        <dbReference type="ChEBI" id="CHEBI:29105"/>
        <label>2</label>
    </ligand>
</feature>
<keyword evidence="10 11" id="KW-0413">Isomerase</keyword>
<dbReference type="Gene3D" id="3.40.50.300">
    <property type="entry name" value="P-loop containing nucleotide triphosphate hydrolases"/>
    <property type="match status" value="2"/>
</dbReference>
<evidence type="ECO:0000256" key="1">
    <source>
        <dbReference type="ARBA" id="ARBA00022515"/>
    </source>
</evidence>
<evidence type="ECO:0000256" key="4">
    <source>
        <dbReference type="ARBA" id="ARBA00022741"/>
    </source>
</evidence>
<accession>A0ABR7NG96</accession>
<evidence type="ECO:0000256" key="6">
    <source>
        <dbReference type="ARBA" id="ARBA00022806"/>
    </source>
</evidence>
<comment type="catalytic activity">
    <reaction evidence="11">
        <text>ATP + H2O = ADP + phosphate + H(+)</text>
        <dbReference type="Rhea" id="RHEA:13065"/>
        <dbReference type="ChEBI" id="CHEBI:15377"/>
        <dbReference type="ChEBI" id="CHEBI:15378"/>
        <dbReference type="ChEBI" id="CHEBI:30616"/>
        <dbReference type="ChEBI" id="CHEBI:43474"/>
        <dbReference type="ChEBI" id="CHEBI:456216"/>
        <dbReference type="EC" id="5.6.2.4"/>
    </reaction>
</comment>
<dbReference type="EMBL" id="JACRTB010000003">
    <property type="protein sequence ID" value="MBC8575424.1"/>
    <property type="molecule type" value="Genomic_DNA"/>
</dbReference>
<keyword evidence="1 11" id="KW-0639">Primosome</keyword>
<keyword evidence="2 11" id="KW-0235">DNA replication</keyword>
<comment type="catalytic activity">
    <reaction evidence="11">
        <text>Couples ATP hydrolysis with the unwinding of duplex DNA by translocating in the 3'-5' direction.</text>
        <dbReference type="EC" id="5.6.2.4"/>
    </reaction>
</comment>
<feature type="domain" description="Helicase ATP-binding" evidence="12">
    <location>
        <begin position="284"/>
        <end position="450"/>
    </location>
</feature>
<dbReference type="InterPro" id="IPR041236">
    <property type="entry name" value="PriA_C"/>
</dbReference>
<dbReference type="RefSeq" id="WP_262399059.1">
    <property type="nucleotide sequence ID" value="NZ_JACRTB010000003.1"/>
</dbReference>
<evidence type="ECO:0000259" key="13">
    <source>
        <dbReference type="PROSITE" id="PS51194"/>
    </source>
</evidence>
<dbReference type="Pfam" id="PF18319">
    <property type="entry name" value="Zn_ribbon_PriA"/>
    <property type="match status" value="1"/>
</dbReference>
<dbReference type="Pfam" id="PF00270">
    <property type="entry name" value="DEAD"/>
    <property type="match status" value="1"/>
</dbReference>
<feature type="binding site" evidence="11">
    <location>
        <position position="539"/>
    </location>
    <ligand>
        <name>Zn(2+)</name>
        <dbReference type="ChEBI" id="CHEBI:29105"/>
        <label>2</label>
    </ligand>
</feature>
<dbReference type="PROSITE" id="PS51194">
    <property type="entry name" value="HELICASE_CTER"/>
    <property type="match status" value="1"/>
</dbReference>
<comment type="function">
    <text evidence="11">Initiates the restart of stalled replication forks, which reloads the replicative helicase on sites other than the origin of replication. Recognizes and binds to abandoned replication forks and remodels them to uncover a helicase loading site. Promotes assembly of the primosome at these replication forks.</text>
</comment>
<gene>
    <name evidence="11 14" type="primary">priA</name>
    <name evidence="14" type="ORF">H8717_03215</name>
</gene>
<dbReference type="PANTHER" id="PTHR30580">
    <property type="entry name" value="PRIMOSOMAL PROTEIN N"/>
    <property type="match status" value="1"/>
</dbReference>
<dbReference type="InterPro" id="IPR011545">
    <property type="entry name" value="DEAD/DEAH_box_helicase_dom"/>
</dbReference>
<comment type="cofactor">
    <cofactor evidence="11">
        <name>Zn(2+)</name>
        <dbReference type="ChEBI" id="CHEBI:29105"/>
    </cofactor>
    <text evidence="11">Binds 2 zinc ions per subunit.</text>
</comment>
<feature type="binding site" evidence="11">
    <location>
        <position position="512"/>
    </location>
    <ligand>
        <name>Zn(2+)</name>
        <dbReference type="ChEBI" id="CHEBI:29105"/>
        <label>1</label>
    </ligand>
</feature>
<keyword evidence="15" id="KW-1185">Reference proteome</keyword>
<evidence type="ECO:0000313" key="15">
    <source>
        <dbReference type="Proteomes" id="UP000658131"/>
    </source>
</evidence>
<evidence type="ECO:0000256" key="3">
    <source>
        <dbReference type="ARBA" id="ARBA00022723"/>
    </source>
</evidence>
<evidence type="ECO:0000256" key="7">
    <source>
        <dbReference type="ARBA" id="ARBA00022833"/>
    </source>
</evidence>
<name>A0ABR7NG96_9FIRM</name>
<keyword evidence="4 11" id="KW-0547">Nucleotide-binding</keyword>
<dbReference type="Proteomes" id="UP000658131">
    <property type="component" value="Unassembled WGS sequence"/>
</dbReference>
<dbReference type="SMART" id="SM00487">
    <property type="entry name" value="DEXDc"/>
    <property type="match status" value="1"/>
</dbReference>
<dbReference type="NCBIfam" id="TIGR00595">
    <property type="entry name" value="priA"/>
    <property type="match status" value="1"/>
</dbReference>
<comment type="subunit">
    <text evidence="11">Component of the replication restart primosome.</text>
</comment>
<evidence type="ECO:0000256" key="5">
    <source>
        <dbReference type="ARBA" id="ARBA00022801"/>
    </source>
</evidence>
<dbReference type="InterPro" id="IPR040498">
    <property type="entry name" value="PriA_CRR"/>
</dbReference>
<keyword evidence="6 11" id="KW-0347">Helicase</keyword>
<feature type="binding site" evidence="11">
    <location>
        <position position="552"/>
    </location>
    <ligand>
        <name>Zn(2+)</name>
        <dbReference type="ChEBI" id="CHEBI:29105"/>
        <label>1</label>
    </ligand>
</feature>
<dbReference type="InterPro" id="IPR041222">
    <property type="entry name" value="PriA_3primeBD"/>
</dbReference>
<dbReference type="InterPro" id="IPR001650">
    <property type="entry name" value="Helicase_C-like"/>
</dbReference>
<dbReference type="PANTHER" id="PTHR30580:SF0">
    <property type="entry name" value="PRIMOSOMAL PROTEIN N"/>
    <property type="match status" value="1"/>
</dbReference>
<sequence length="810" mass="89956">MKLAQVVVDKASPAYDKPYDYLLPDSIPARAGCRVLVPFGAGSRSRIAMVLEIREGEAPARAKAVAALLDPEPLLSEEGLWLLRLLHDTTFCGWFDAVRALVVPGAGMKLELGITPVRGLDPEALALLPPDARRLYEILCARRGAVLEQRALAAAGLSADAPALAELLERGFAKREQLVRKRIVDERAVMARLLEGYGEHPHTEKQQKIVELLEQVGCASVRELCYFTGVTRAVVDRMRKSGMVELYEELTPRRASPRTAGPTDTGPICLSPSQQAAFDLLSKVGRSPKAEVSLLHGVTGSGKTQVFLRLIEETLSRGRAALVLIPEISLTPQTVSKFSARFGSLVAVLHSSLSMTERFDEWQRIRGGAARIVVGTRSAVMAPLENIGLIVIDEEQEHTYHSESAPRYHARDIAKHRAVRHRAHLLLCSATPSIESYYYALSGKYHLACLPERYSGNLLPEVLTVDMKTAPLAAGSQTLSEELCEQLRETFERREQAILLLNRRGYHTLVKCSSCGEVYRCPNCSIPLTYHAANRRMICHYCGHSVPADAPCPSCKSAMLRQTGVGTQRVEEELHALFPDARVLRMDMDTTMSRFAHERGFGAFSRGEYDLMIGTQMVAKGLDFPNVTLVGVLAADQSLYAEDFRGYERTFSLITQVVGRCGRGDKPGRAVIQTFDPENRILTLAAAQDYRAFYQEEIGYRRVGLYPPFCDIACVVFSSVEEAEAVRAARDYASRFVELAREQYSGLPLRLLGPAECSPYRVAGRYRCRLLVKCRGDRSTRSLFAGLFEWYYAQRFAAALTLDFYYDSNV</sequence>
<evidence type="ECO:0000256" key="11">
    <source>
        <dbReference type="HAMAP-Rule" id="MF_00983"/>
    </source>
</evidence>
<dbReference type="Pfam" id="PF17764">
    <property type="entry name" value="PriA_3primeBD"/>
    <property type="match status" value="1"/>
</dbReference>
<evidence type="ECO:0000256" key="8">
    <source>
        <dbReference type="ARBA" id="ARBA00022840"/>
    </source>
</evidence>
<dbReference type="Pfam" id="PF18074">
    <property type="entry name" value="PriA_C"/>
    <property type="match status" value="1"/>
</dbReference>
<dbReference type="InterPro" id="IPR027417">
    <property type="entry name" value="P-loop_NTPase"/>
</dbReference>
<dbReference type="Gene3D" id="3.40.1440.60">
    <property type="entry name" value="PriA, 3(prime) DNA-binding domain"/>
    <property type="match status" value="1"/>
</dbReference>
<proteinExistence type="inferred from homology"/>
<dbReference type="Pfam" id="PF00271">
    <property type="entry name" value="Helicase_C"/>
    <property type="match status" value="1"/>
</dbReference>
<organism evidence="14 15">
    <name type="scientific">Yanshouia hominis</name>
    <dbReference type="NCBI Taxonomy" id="2763673"/>
    <lineage>
        <taxon>Bacteria</taxon>
        <taxon>Bacillati</taxon>
        <taxon>Bacillota</taxon>
        <taxon>Clostridia</taxon>
        <taxon>Eubacteriales</taxon>
        <taxon>Oscillospiraceae</taxon>
        <taxon>Yanshouia</taxon>
    </lineage>
</organism>
<dbReference type="SUPFAM" id="SSF52540">
    <property type="entry name" value="P-loop containing nucleoside triphosphate hydrolases"/>
    <property type="match status" value="2"/>
</dbReference>
<keyword evidence="9 11" id="KW-0238">DNA-binding</keyword>
<evidence type="ECO:0000313" key="14">
    <source>
        <dbReference type="EMBL" id="MBC8575424.1"/>
    </source>
</evidence>
<dbReference type="InterPro" id="IPR042115">
    <property type="entry name" value="PriA_3primeBD_sf"/>
</dbReference>
<feature type="binding site" evidence="11">
    <location>
        <position position="521"/>
    </location>
    <ligand>
        <name>Zn(2+)</name>
        <dbReference type="ChEBI" id="CHEBI:29105"/>
        <label>2</label>
    </ligand>
</feature>
<comment type="similarity">
    <text evidence="11">Belongs to the helicase family. PriA subfamily.</text>
</comment>
<evidence type="ECO:0000256" key="9">
    <source>
        <dbReference type="ARBA" id="ARBA00023125"/>
    </source>
</evidence>